<proteinExistence type="predicted"/>
<reference evidence="1" key="1">
    <citation type="submission" date="2022-03" db="EMBL/GenBank/DDBJ databases">
        <title>Draft genome sequence of Aduncisulcus paluster, a free-living microaerophilic Fornicata.</title>
        <authorList>
            <person name="Yuyama I."/>
            <person name="Kume K."/>
            <person name="Tamura T."/>
            <person name="Inagaki Y."/>
            <person name="Hashimoto T."/>
        </authorList>
    </citation>
    <scope>NUCLEOTIDE SEQUENCE</scope>
    <source>
        <strain evidence="1">NY0171</strain>
    </source>
</reference>
<dbReference type="EMBL" id="BQXS01008787">
    <property type="protein sequence ID" value="GKT30427.1"/>
    <property type="molecule type" value="Genomic_DNA"/>
</dbReference>
<keyword evidence="2" id="KW-1185">Reference proteome</keyword>
<gene>
    <name evidence="1" type="ORF">ADUPG1_005496</name>
</gene>
<comment type="caution">
    <text evidence="1">The sequence shown here is derived from an EMBL/GenBank/DDBJ whole genome shotgun (WGS) entry which is preliminary data.</text>
</comment>
<protein>
    <submittedName>
        <fullName evidence="1">Uncharacterized protein</fullName>
    </submittedName>
</protein>
<evidence type="ECO:0000313" key="2">
    <source>
        <dbReference type="Proteomes" id="UP001057375"/>
    </source>
</evidence>
<name>A0ABQ5KD04_9EUKA</name>
<accession>A0ABQ5KD04</accession>
<evidence type="ECO:0000313" key="1">
    <source>
        <dbReference type="EMBL" id="GKT30427.1"/>
    </source>
</evidence>
<dbReference type="Proteomes" id="UP001057375">
    <property type="component" value="Unassembled WGS sequence"/>
</dbReference>
<feature type="non-terminal residue" evidence="1">
    <location>
        <position position="1"/>
    </location>
</feature>
<sequence length="99" mass="10515">TEAIQQQVTQGPTCTISGKTEGKIMNVEIAMLVGKSDFLGIFFKAVTGLNRSGHVQHQSLKGMAHVGVFIYTPVGTVKVTFNGSGDIKIGFILTAQFTA</sequence>
<feature type="non-terminal residue" evidence="1">
    <location>
        <position position="99"/>
    </location>
</feature>
<organism evidence="1 2">
    <name type="scientific">Aduncisulcus paluster</name>
    <dbReference type="NCBI Taxonomy" id="2918883"/>
    <lineage>
        <taxon>Eukaryota</taxon>
        <taxon>Metamonada</taxon>
        <taxon>Carpediemonas-like organisms</taxon>
        <taxon>Aduncisulcus</taxon>
    </lineage>
</organism>